<comment type="caution">
    <text evidence="2">The sequence shown here is derived from an EMBL/GenBank/DDBJ whole genome shotgun (WGS) entry which is preliminary data.</text>
</comment>
<feature type="region of interest" description="Disordered" evidence="1">
    <location>
        <begin position="387"/>
        <end position="410"/>
    </location>
</feature>
<feature type="compositionally biased region" description="Basic and acidic residues" evidence="1">
    <location>
        <begin position="388"/>
        <end position="407"/>
    </location>
</feature>
<dbReference type="AlphaFoldDB" id="A0A934RDB6"/>
<dbReference type="RefSeq" id="WP_200278413.1">
    <property type="nucleotide sequence ID" value="NZ_JAENII010000005.1"/>
</dbReference>
<protein>
    <recommendedName>
        <fullName evidence="4">SLA1 homology domain-containing protein</fullName>
    </recommendedName>
</protein>
<sequence length="683" mass="76690">MNLKTLAALLLCIIVAHGDNLREERIWTGKNGKTFRGIFLQVTTDEKSAQIASNTGKVFTIALANLSDPDRQLILDSRPSSREPAADQPAEAGENNLDGFKNPPPMPRSTIMPTTPEAVGSRKSDELVDPFWQFIGWWDTEKVLPIPREGDFDERLEWAHERLARYCKIRTGGSVIDVEKLREGLEEYFEEHLKDKATIVVREDTDFSPARLHQYASDMNAVVLRLSMIYESGRRYRACAAVESVEPNGDAVLHLWGCRKKVRIEIDKRRPPKSMGRSLSSSMDSYKIIPENLDGLPDFVGDNEAKLYVDPKEWDTVVIAKPYLFATEGKRRTPPTDDPLFKPAVFRKAPPVNAQTAGRIELPLDFRSSTTPSRPWHFADGSSFEGKLSFDRTGEPSLRDNSGKTRPLDVSSLTEEDQATYHFAHGCSGAAATPERLELHYQLKTQHGDDYEFIITTEGSLGRVDCPQLASSLIFDLKDQAYSCIRKSRRYFGRWGGTGLVPLQRFASIDESKKHEAFTDTVRGAPASDSFRFPARSASFSVAGKTFTQPRVEFTLIKEPTAMTAIYQMLNAGPPADRNPDNPKDPTRQRSIVFSLSTEVSNHNGLREIGPRFVDHYLLPLRIHWTNLRNTSWVQEEDRLKSSGQFSLSLTSAKVPGAFPADHFRIPDEAHKAEIGTCFVAKE</sequence>
<gene>
    <name evidence="2" type="ORF">JIN81_08015</name>
</gene>
<name>A0A934RDB6_9BACT</name>
<organism evidence="2 3">
    <name type="scientific">Haloferula rosea</name>
    <dbReference type="NCBI Taxonomy" id="490093"/>
    <lineage>
        <taxon>Bacteria</taxon>
        <taxon>Pseudomonadati</taxon>
        <taxon>Verrucomicrobiota</taxon>
        <taxon>Verrucomicrobiia</taxon>
        <taxon>Verrucomicrobiales</taxon>
        <taxon>Verrucomicrobiaceae</taxon>
        <taxon>Haloferula</taxon>
    </lineage>
</organism>
<dbReference type="Gene3D" id="2.30.30.700">
    <property type="entry name" value="SLA1 homology domain 1"/>
    <property type="match status" value="1"/>
</dbReference>
<evidence type="ECO:0000313" key="2">
    <source>
        <dbReference type="EMBL" id="MBK1826961.1"/>
    </source>
</evidence>
<reference evidence="2" key="1">
    <citation type="submission" date="2021-01" db="EMBL/GenBank/DDBJ databases">
        <title>Modified the classification status of verrucomicrobia.</title>
        <authorList>
            <person name="Feng X."/>
        </authorList>
    </citation>
    <scope>NUCLEOTIDE SEQUENCE</scope>
    <source>
        <strain evidence="2">KCTC 22201</strain>
    </source>
</reference>
<dbReference type="Proteomes" id="UP000658278">
    <property type="component" value="Unassembled WGS sequence"/>
</dbReference>
<dbReference type="EMBL" id="JAENII010000005">
    <property type="protein sequence ID" value="MBK1826961.1"/>
    <property type="molecule type" value="Genomic_DNA"/>
</dbReference>
<keyword evidence="3" id="KW-1185">Reference proteome</keyword>
<evidence type="ECO:0000313" key="3">
    <source>
        <dbReference type="Proteomes" id="UP000658278"/>
    </source>
</evidence>
<evidence type="ECO:0000256" key="1">
    <source>
        <dbReference type="SAM" id="MobiDB-lite"/>
    </source>
</evidence>
<feature type="compositionally biased region" description="Basic and acidic residues" evidence="1">
    <location>
        <begin position="74"/>
        <end position="85"/>
    </location>
</feature>
<evidence type="ECO:0008006" key="4">
    <source>
        <dbReference type="Google" id="ProtNLM"/>
    </source>
</evidence>
<proteinExistence type="predicted"/>
<feature type="region of interest" description="Disordered" evidence="1">
    <location>
        <begin position="74"/>
        <end position="105"/>
    </location>
</feature>
<accession>A0A934RDB6</accession>